<reference evidence="2" key="2">
    <citation type="submission" date="2015-02" db="UniProtKB">
        <authorList>
            <consortium name="EnsemblMetazoa"/>
        </authorList>
    </citation>
    <scope>IDENTIFICATION</scope>
</reference>
<feature type="compositionally biased region" description="Basic and acidic residues" evidence="1">
    <location>
        <begin position="70"/>
        <end position="84"/>
    </location>
</feature>
<dbReference type="HOGENOM" id="CLU_2149002_0_0_1"/>
<accession>T1JML8</accession>
<sequence>MSEKPEKSEEDVASTKKCLGIAPKRTSYMCKTTNRTRPVPQFQCMATLKKDLPCHPQAPPRAGPGVCKLPAEERPQDQPAERGPDSLPPEGGTLLITCPANAQFNGEIVLRL</sequence>
<feature type="region of interest" description="Disordered" evidence="1">
    <location>
        <begin position="54"/>
        <end position="93"/>
    </location>
</feature>
<evidence type="ECO:0000313" key="2">
    <source>
        <dbReference type="EnsemblMetazoa" id="SMAR015098-PA"/>
    </source>
</evidence>
<proteinExistence type="predicted"/>
<protein>
    <submittedName>
        <fullName evidence="2">Uncharacterized protein</fullName>
    </submittedName>
</protein>
<dbReference type="EMBL" id="JH431850">
    <property type="status" value="NOT_ANNOTATED_CDS"/>
    <property type="molecule type" value="Genomic_DNA"/>
</dbReference>
<reference evidence="3" key="1">
    <citation type="submission" date="2011-05" db="EMBL/GenBank/DDBJ databases">
        <authorList>
            <person name="Richards S.R."/>
            <person name="Qu J."/>
            <person name="Jiang H."/>
            <person name="Jhangiani S.N."/>
            <person name="Agravi P."/>
            <person name="Goodspeed R."/>
            <person name="Gross S."/>
            <person name="Mandapat C."/>
            <person name="Jackson L."/>
            <person name="Mathew T."/>
            <person name="Pu L."/>
            <person name="Thornton R."/>
            <person name="Saada N."/>
            <person name="Wilczek-Boney K.B."/>
            <person name="Lee S."/>
            <person name="Kovar C."/>
            <person name="Wu Y."/>
            <person name="Scherer S.E."/>
            <person name="Worley K.C."/>
            <person name="Muzny D.M."/>
            <person name="Gibbs R."/>
        </authorList>
    </citation>
    <scope>NUCLEOTIDE SEQUENCE</scope>
    <source>
        <strain evidence="3">Brora</strain>
    </source>
</reference>
<dbReference type="EnsemblMetazoa" id="SMAR015098-RA">
    <property type="protein sequence ID" value="SMAR015098-PA"/>
    <property type="gene ID" value="SMAR015098"/>
</dbReference>
<evidence type="ECO:0000256" key="1">
    <source>
        <dbReference type="SAM" id="MobiDB-lite"/>
    </source>
</evidence>
<name>T1JML8_STRMM</name>
<keyword evidence="3" id="KW-1185">Reference proteome</keyword>
<evidence type="ECO:0000313" key="3">
    <source>
        <dbReference type="Proteomes" id="UP000014500"/>
    </source>
</evidence>
<organism evidence="2 3">
    <name type="scientific">Strigamia maritima</name>
    <name type="common">European centipede</name>
    <name type="synonym">Geophilus maritimus</name>
    <dbReference type="NCBI Taxonomy" id="126957"/>
    <lineage>
        <taxon>Eukaryota</taxon>
        <taxon>Metazoa</taxon>
        <taxon>Ecdysozoa</taxon>
        <taxon>Arthropoda</taxon>
        <taxon>Myriapoda</taxon>
        <taxon>Chilopoda</taxon>
        <taxon>Pleurostigmophora</taxon>
        <taxon>Geophilomorpha</taxon>
        <taxon>Linotaeniidae</taxon>
        <taxon>Strigamia</taxon>
    </lineage>
</organism>
<dbReference type="Proteomes" id="UP000014500">
    <property type="component" value="Unassembled WGS sequence"/>
</dbReference>
<dbReference type="AlphaFoldDB" id="T1JML8"/>